<dbReference type="OrthoDB" id="7432864at2"/>
<reference evidence="1 2" key="1">
    <citation type="submission" date="2015-10" db="EMBL/GenBank/DDBJ databases">
        <title>Draft genome sequence of Novosphingobium fuchskuhlense DSM 25065 isolated from a surface water sample of the southwest basin of Lake Grosse Fuchskuhle.</title>
        <authorList>
            <person name="Ruckert C."/>
            <person name="Winkler A."/>
            <person name="Glaeser J."/>
            <person name="Grossart H.-P."/>
            <person name="Kalinowski J."/>
            <person name="Glaeser S."/>
        </authorList>
    </citation>
    <scope>NUCLEOTIDE SEQUENCE [LARGE SCALE GENOMIC DNA]</scope>
    <source>
        <strain evidence="1 2">FNE08-7</strain>
    </source>
</reference>
<evidence type="ECO:0000313" key="2">
    <source>
        <dbReference type="Proteomes" id="UP000058012"/>
    </source>
</evidence>
<gene>
    <name evidence="1" type="ORF">AQZ52_00015</name>
</gene>
<dbReference type="STRING" id="1117702.AQZ52_00015"/>
<protein>
    <recommendedName>
        <fullName evidence="3">Growth inhibitor PemK</fullName>
    </recommendedName>
</protein>
<accession>A0A117UYX4</accession>
<keyword evidence="2" id="KW-1185">Reference proteome</keyword>
<comment type="caution">
    <text evidence="1">The sequence shown here is derived from an EMBL/GenBank/DDBJ whole genome shotgun (WGS) entry which is preliminary data.</text>
</comment>
<evidence type="ECO:0000313" key="1">
    <source>
        <dbReference type="EMBL" id="KUR73418.1"/>
    </source>
</evidence>
<name>A0A117UYX4_9SPHN</name>
<dbReference type="Proteomes" id="UP000058012">
    <property type="component" value="Unassembled WGS sequence"/>
</dbReference>
<organism evidence="1 2">
    <name type="scientific">Novosphingobium fuchskuhlense</name>
    <dbReference type="NCBI Taxonomy" id="1117702"/>
    <lineage>
        <taxon>Bacteria</taxon>
        <taxon>Pseudomonadati</taxon>
        <taxon>Pseudomonadota</taxon>
        <taxon>Alphaproteobacteria</taxon>
        <taxon>Sphingomonadales</taxon>
        <taxon>Sphingomonadaceae</taxon>
        <taxon>Novosphingobium</taxon>
    </lineage>
</organism>
<evidence type="ECO:0008006" key="3">
    <source>
        <dbReference type="Google" id="ProtNLM"/>
    </source>
</evidence>
<dbReference type="EMBL" id="LLZS01000001">
    <property type="protein sequence ID" value="KUR73418.1"/>
    <property type="molecule type" value="Genomic_DNA"/>
</dbReference>
<proteinExistence type="predicted"/>
<sequence>MAFPTPVPGLVIRYSFLWSHEARAGADEGSKDRPCAVLLSLRSQSGRDIVTVLPVTHTAPINPDLAVEIPAATKARLGLDSERSWIVIDEANRFSWPGPDLRPVPGGDSGAVAYGLLPESLYNLVREKWLAAYDRGRAGQIIRSE</sequence>
<dbReference type="AlphaFoldDB" id="A0A117UYX4"/>
<dbReference type="RefSeq" id="WP_067905934.1">
    <property type="nucleotide sequence ID" value="NZ_KQ954244.1"/>
</dbReference>